<evidence type="ECO:0000256" key="1">
    <source>
        <dbReference type="SAM" id="MobiDB-lite"/>
    </source>
</evidence>
<comment type="caution">
    <text evidence="2">The sequence shown here is derived from an EMBL/GenBank/DDBJ whole genome shotgun (WGS) entry which is preliminary data.</text>
</comment>
<dbReference type="EMBL" id="JRPN01000100">
    <property type="protein sequence ID" value="KGT72893.1"/>
    <property type="molecule type" value="Genomic_DNA"/>
</dbReference>
<dbReference type="eggNOG" id="COG0703">
    <property type="taxonomic scope" value="Bacteria"/>
</dbReference>
<dbReference type="Proteomes" id="UP001549291">
    <property type="component" value="Unassembled WGS sequence"/>
</dbReference>
<evidence type="ECO:0000313" key="2">
    <source>
        <dbReference type="EMBL" id="KGT72893.1"/>
    </source>
</evidence>
<dbReference type="RefSeq" id="WP_028144443.1">
    <property type="nucleotide sequence ID" value="NZ_CP081350.1"/>
</dbReference>
<feature type="region of interest" description="Disordered" evidence="1">
    <location>
        <begin position="408"/>
        <end position="442"/>
    </location>
</feature>
<proteinExistence type="predicted"/>
<reference evidence="3 5" key="2">
    <citation type="submission" date="2024-06" db="EMBL/GenBank/DDBJ databases">
        <title>Genomic Encyclopedia of Type Strains, Phase V (KMG-V): Genome sequencing to study the core and pangenomes of soil and plant-associated prokaryotes.</title>
        <authorList>
            <person name="Whitman W."/>
        </authorList>
    </citation>
    <scope>NUCLEOTIDE SEQUENCE [LARGE SCALE GENOMIC DNA]</scope>
    <source>
        <strain evidence="3 5">USDA 160</strain>
    </source>
</reference>
<evidence type="ECO:0008006" key="6">
    <source>
        <dbReference type="Google" id="ProtNLM"/>
    </source>
</evidence>
<keyword evidence="5" id="KW-1185">Reference proteome</keyword>
<organism evidence="2 4">
    <name type="scientific">Bradyrhizobium japonicum</name>
    <dbReference type="NCBI Taxonomy" id="375"/>
    <lineage>
        <taxon>Bacteria</taxon>
        <taxon>Pseudomonadati</taxon>
        <taxon>Pseudomonadota</taxon>
        <taxon>Alphaproteobacteria</taxon>
        <taxon>Hyphomicrobiales</taxon>
        <taxon>Nitrobacteraceae</taxon>
        <taxon>Bradyrhizobium</taxon>
    </lineage>
</organism>
<dbReference type="STRING" id="375.BKD09_RS44055"/>
<dbReference type="GeneID" id="92970015"/>
<evidence type="ECO:0000313" key="4">
    <source>
        <dbReference type="Proteomes" id="UP000030377"/>
    </source>
</evidence>
<name>A0A0A3YGS5_BRAJP</name>
<evidence type="ECO:0000313" key="5">
    <source>
        <dbReference type="Proteomes" id="UP001549291"/>
    </source>
</evidence>
<protein>
    <recommendedName>
        <fullName evidence="6">Type III secretion system XopP/hlk family effector</fullName>
    </recommendedName>
</protein>
<sequence length="750" mass="79664">MTGIGRAGKSHVGPAGADSAWGSSSSSPELGPAPGEGGQSFDSVVERMRSGPRDGTAPLVSLPPASAVAVQISSSGDGIKAAKQKMRSLLAGLDASKNAATRARNPNPSEAQELIDQVVKAGSEVLGYYASLPPDMARGLLSDGRARRLREETIAAGNECDIVATWIIGDLEKSRKKATALLKNMRVANAQPDQLSRAVSSVAKHYEACMEGWGKKALRMERMQSVCAATANLPSTTPEMRQAEEAALRLQTGWALYTKCVYLQSQVALAQLLIESRASTFEPAVSDALMGEDGRVRLLGTFIEDVFPAFNSASEAVLSSNGAALDADHCTVLEGVMERLSEFASGVHGIVTRLRDAGTDADLPLKLLGQIADGAWVTADDVTRLLDVQPKTPAVIEPTARTAVVVEGGAARREGKGKRAPAAGERSSAAGPREPQLATPDAATAPTVKVIVLSDLGTKKLASAEEAALARASSSATGHLEILQAPPSRNALTGLLKRLDELLQFDLPAQQSAVSQARHGKPEDADHAVDLVVKRLQTQASEIEASVAALEEPRRRVLLTPAQVPEVHDKIARLKAMLSEVQGQANSFTAQKAVITIDCMKTYAFPSQKYLEQLRAAGELAAVNSPRALKDDPGTLFEIKLQPKALRNGATPSPMWVHIHTKRPVHARQLATLSDAGFAACHVKSNDQRGYNQDWQSARAATGRENVVIHRGKLTPAFCRSLLRTAAGGQPWHPLPEAEHASMQFARLGM</sequence>
<dbReference type="Proteomes" id="UP000030377">
    <property type="component" value="Unassembled WGS sequence"/>
</dbReference>
<dbReference type="EMBL" id="JBEPTQ010000002">
    <property type="protein sequence ID" value="MET4725117.1"/>
    <property type="molecule type" value="Genomic_DNA"/>
</dbReference>
<reference evidence="2 4" key="1">
    <citation type="submission" date="2014-09" db="EMBL/GenBank/DDBJ databases">
        <title>Draft genome of Bradyrhizobium japonicum Is-34.</title>
        <authorList>
            <person name="Tsurumaru H."/>
            <person name="Yamakawa T."/>
            <person name="Hashimoto S."/>
            <person name="Okizaki K."/>
            <person name="Kanesaki Y."/>
            <person name="Yoshikawa H."/>
            <person name="Yajima S."/>
        </authorList>
    </citation>
    <scope>NUCLEOTIDE SEQUENCE [LARGE SCALE GENOMIC DNA]</scope>
    <source>
        <strain evidence="2 4">Is-34</strain>
    </source>
</reference>
<feature type="compositionally biased region" description="Low complexity" evidence="1">
    <location>
        <begin position="13"/>
        <end position="33"/>
    </location>
</feature>
<dbReference type="AlphaFoldDB" id="A0A0A3YGS5"/>
<feature type="region of interest" description="Disordered" evidence="1">
    <location>
        <begin position="1"/>
        <end position="61"/>
    </location>
</feature>
<gene>
    <name evidence="3" type="ORF">ABIF63_009223</name>
    <name evidence="2" type="ORF">MA20_47610</name>
</gene>
<accession>A0A0A3YGS5</accession>
<evidence type="ECO:0000313" key="3">
    <source>
        <dbReference type="EMBL" id="MET4725117.1"/>
    </source>
</evidence>